<comment type="caution">
    <text evidence="2">The sequence shown here is derived from an EMBL/GenBank/DDBJ whole genome shotgun (WGS) entry which is preliminary data.</text>
</comment>
<dbReference type="PANTHER" id="PTHR47272:SF1">
    <property type="entry name" value="PIGGYBAC TRANSPOSABLE ELEMENT-DERIVED PROTEIN 3-LIKE"/>
    <property type="match status" value="1"/>
</dbReference>
<evidence type="ECO:0000313" key="2">
    <source>
        <dbReference type="EMBL" id="KAJ8957329.1"/>
    </source>
</evidence>
<proteinExistence type="predicted"/>
<keyword evidence="3" id="KW-1185">Reference proteome</keyword>
<sequence length="118" mass="14020">MVHETNLFSIQKDPNKPLNITATEIRQYIGVTIYMSLVHLPNVRSFWSEELGFDKVKNTITCNRYEKIRQFLHFNNNETMIPRNNPGYDRLHKIRPFIDSLNKNFRSIPLEHCLSIDE</sequence>
<dbReference type="Proteomes" id="UP001162156">
    <property type="component" value="Unassembled WGS sequence"/>
</dbReference>
<gene>
    <name evidence="2" type="ORF">NQ314_006579</name>
</gene>
<dbReference type="EMBL" id="JANEYF010001779">
    <property type="protein sequence ID" value="KAJ8957329.1"/>
    <property type="molecule type" value="Genomic_DNA"/>
</dbReference>
<reference evidence="2" key="1">
    <citation type="journal article" date="2023" name="Insect Mol. Biol.">
        <title>Genome sequencing provides insights into the evolution of gene families encoding plant cell wall-degrading enzymes in longhorned beetles.</title>
        <authorList>
            <person name="Shin N.R."/>
            <person name="Okamura Y."/>
            <person name="Kirsch R."/>
            <person name="Pauchet Y."/>
        </authorList>
    </citation>
    <scope>NUCLEOTIDE SEQUENCE</scope>
    <source>
        <strain evidence="2">RBIC_L_NR</strain>
    </source>
</reference>
<protein>
    <recommendedName>
        <fullName evidence="1">PiggyBac transposable element-derived protein domain-containing protein</fullName>
    </recommendedName>
</protein>
<feature type="domain" description="PiggyBac transposable element-derived protein" evidence="1">
    <location>
        <begin position="1"/>
        <end position="118"/>
    </location>
</feature>
<evidence type="ECO:0000313" key="3">
    <source>
        <dbReference type="Proteomes" id="UP001162156"/>
    </source>
</evidence>
<name>A0AAV8Z034_9CUCU</name>
<evidence type="ECO:0000259" key="1">
    <source>
        <dbReference type="Pfam" id="PF13843"/>
    </source>
</evidence>
<dbReference type="Pfam" id="PF13843">
    <property type="entry name" value="DDE_Tnp_1_7"/>
    <property type="match status" value="1"/>
</dbReference>
<organism evidence="2 3">
    <name type="scientific">Rhamnusium bicolor</name>
    <dbReference type="NCBI Taxonomy" id="1586634"/>
    <lineage>
        <taxon>Eukaryota</taxon>
        <taxon>Metazoa</taxon>
        <taxon>Ecdysozoa</taxon>
        <taxon>Arthropoda</taxon>
        <taxon>Hexapoda</taxon>
        <taxon>Insecta</taxon>
        <taxon>Pterygota</taxon>
        <taxon>Neoptera</taxon>
        <taxon>Endopterygota</taxon>
        <taxon>Coleoptera</taxon>
        <taxon>Polyphaga</taxon>
        <taxon>Cucujiformia</taxon>
        <taxon>Chrysomeloidea</taxon>
        <taxon>Cerambycidae</taxon>
        <taxon>Lepturinae</taxon>
        <taxon>Rhagiini</taxon>
        <taxon>Rhamnusium</taxon>
    </lineage>
</organism>
<dbReference type="InterPro" id="IPR029526">
    <property type="entry name" value="PGBD"/>
</dbReference>
<accession>A0AAV8Z034</accession>
<dbReference type="PANTHER" id="PTHR47272">
    <property type="entry name" value="DDE_TNP_1_7 DOMAIN-CONTAINING PROTEIN"/>
    <property type="match status" value="1"/>
</dbReference>
<dbReference type="AlphaFoldDB" id="A0AAV8Z034"/>